<dbReference type="AlphaFoldDB" id="A0A4Y2CSD9"/>
<protein>
    <submittedName>
        <fullName evidence="1">Uncharacterized protein</fullName>
    </submittedName>
</protein>
<dbReference type="Proteomes" id="UP000499080">
    <property type="component" value="Unassembled WGS sequence"/>
</dbReference>
<reference evidence="1 2" key="1">
    <citation type="journal article" date="2019" name="Sci. Rep.">
        <title>Orb-weaving spider Araneus ventricosus genome elucidates the spidroin gene catalogue.</title>
        <authorList>
            <person name="Kono N."/>
            <person name="Nakamura H."/>
            <person name="Ohtoshi R."/>
            <person name="Moran D.A.P."/>
            <person name="Shinohara A."/>
            <person name="Yoshida Y."/>
            <person name="Fujiwara M."/>
            <person name="Mori M."/>
            <person name="Tomita M."/>
            <person name="Arakawa K."/>
        </authorList>
    </citation>
    <scope>NUCLEOTIDE SEQUENCE [LARGE SCALE GENOMIC DNA]</scope>
</reference>
<sequence>MWLGPGTLKLMIRLWRGMFQERGEEGRGGRRFYVLICWTPEVVRKREAALGGIVERRARYSTGTAVVWVFSESEKIGWEGPVPCEKLDELSRPVRISKSHLLYDFICGAAINAIIPTPLSLGQGSLLEILFWSV</sequence>
<keyword evidence="2" id="KW-1185">Reference proteome</keyword>
<organism evidence="1 2">
    <name type="scientific">Araneus ventricosus</name>
    <name type="common">Orbweaver spider</name>
    <name type="synonym">Epeira ventricosa</name>
    <dbReference type="NCBI Taxonomy" id="182803"/>
    <lineage>
        <taxon>Eukaryota</taxon>
        <taxon>Metazoa</taxon>
        <taxon>Ecdysozoa</taxon>
        <taxon>Arthropoda</taxon>
        <taxon>Chelicerata</taxon>
        <taxon>Arachnida</taxon>
        <taxon>Araneae</taxon>
        <taxon>Araneomorphae</taxon>
        <taxon>Entelegynae</taxon>
        <taxon>Araneoidea</taxon>
        <taxon>Araneidae</taxon>
        <taxon>Araneus</taxon>
    </lineage>
</organism>
<proteinExistence type="predicted"/>
<evidence type="ECO:0000313" key="2">
    <source>
        <dbReference type="Proteomes" id="UP000499080"/>
    </source>
</evidence>
<gene>
    <name evidence="1" type="ORF">AVEN_268097_1</name>
</gene>
<name>A0A4Y2CSD9_ARAVE</name>
<dbReference type="EMBL" id="BGPR01240250">
    <property type="protein sequence ID" value="GBM07049.1"/>
    <property type="molecule type" value="Genomic_DNA"/>
</dbReference>
<evidence type="ECO:0000313" key="1">
    <source>
        <dbReference type="EMBL" id="GBM07049.1"/>
    </source>
</evidence>
<comment type="caution">
    <text evidence="1">The sequence shown here is derived from an EMBL/GenBank/DDBJ whole genome shotgun (WGS) entry which is preliminary data.</text>
</comment>
<accession>A0A4Y2CSD9</accession>